<dbReference type="EMBL" id="CAUYUJ010022358">
    <property type="protein sequence ID" value="CAK0910251.1"/>
    <property type="molecule type" value="Genomic_DNA"/>
</dbReference>
<evidence type="ECO:0000313" key="3">
    <source>
        <dbReference type="Proteomes" id="UP001189429"/>
    </source>
</evidence>
<feature type="compositionally biased region" description="Basic and acidic residues" evidence="1">
    <location>
        <begin position="733"/>
        <end position="743"/>
    </location>
</feature>
<feature type="compositionally biased region" description="Basic residues" evidence="1">
    <location>
        <begin position="479"/>
        <end position="492"/>
    </location>
</feature>
<dbReference type="Proteomes" id="UP001189429">
    <property type="component" value="Unassembled WGS sequence"/>
</dbReference>
<reference evidence="2" key="1">
    <citation type="submission" date="2023-10" db="EMBL/GenBank/DDBJ databases">
        <authorList>
            <person name="Chen Y."/>
            <person name="Shah S."/>
            <person name="Dougan E. K."/>
            <person name="Thang M."/>
            <person name="Chan C."/>
        </authorList>
    </citation>
    <scope>NUCLEOTIDE SEQUENCE [LARGE SCALE GENOMIC DNA]</scope>
</reference>
<name>A0ABN9YFC9_9DINO</name>
<feature type="compositionally biased region" description="Low complexity" evidence="1">
    <location>
        <begin position="49"/>
        <end position="65"/>
    </location>
</feature>
<feature type="region of interest" description="Disordered" evidence="1">
    <location>
        <begin position="40"/>
        <end position="65"/>
    </location>
</feature>
<protein>
    <submittedName>
        <fullName evidence="2">Uncharacterized protein</fullName>
    </submittedName>
</protein>
<feature type="region of interest" description="Disordered" evidence="1">
    <location>
        <begin position="451"/>
        <end position="653"/>
    </location>
</feature>
<organism evidence="2 3">
    <name type="scientific">Prorocentrum cordatum</name>
    <dbReference type="NCBI Taxonomy" id="2364126"/>
    <lineage>
        <taxon>Eukaryota</taxon>
        <taxon>Sar</taxon>
        <taxon>Alveolata</taxon>
        <taxon>Dinophyceae</taxon>
        <taxon>Prorocentrales</taxon>
        <taxon>Prorocentraceae</taxon>
        <taxon>Prorocentrum</taxon>
    </lineage>
</organism>
<evidence type="ECO:0000256" key="1">
    <source>
        <dbReference type="SAM" id="MobiDB-lite"/>
    </source>
</evidence>
<comment type="caution">
    <text evidence="2">The sequence shown here is derived from an EMBL/GenBank/DDBJ whole genome shotgun (WGS) entry which is preliminary data.</text>
</comment>
<feature type="region of interest" description="Disordered" evidence="1">
    <location>
        <begin position="684"/>
        <end position="789"/>
    </location>
</feature>
<gene>
    <name evidence="2" type="ORF">PCOR1329_LOCUS84475</name>
</gene>
<feature type="compositionally biased region" description="Low complexity" evidence="1">
    <location>
        <begin position="559"/>
        <end position="572"/>
    </location>
</feature>
<evidence type="ECO:0000313" key="2">
    <source>
        <dbReference type="EMBL" id="CAK0910251.1"/>
    </source>
</evidence>
<feature type="compositionally biased region" description="Low complexity" evidence="1">
    <location>
        <begin position="525"/>
        <end position="551"/>
    </location>
</feature>
<feature type="compositionally biased region" description="Basic and acidic residues" evidence="1">
    <location>
        <begin position="760"/>
        <end position="776"/>
    </location>
</feature>
<feature type="compositionally biased region" description="Basic and acidic residues" evidence="1">
    <location>
        <begin position="604"/>
        <end position="615"/>
    </location>
</feature>
<sequence length="875" mass="94873">MSYKLLSSLEKRASEMLESGNIPDDFPMIMKHAQDLRSQLALEEKRAPADSAAAPQQPPQSAQQQDVLLQEIRKRAETRHVTIDGFREYMLAENVSDDSFTEGHAMGMDYLFFLLDIDATNYSPIGVAQALHYQKILEQLTRLHIMNPIFSWTRKMMNALKHAVSFMLHECDRDEWGPTSRALNLLKSTAVETALKACAARRKEATQARKELDEAHLENYMSLDEARATLTESAIDLRAVRRIREGKESMTFFFWQRVASVAMAWQMVIPGTFGGSGELNGSCENKVLESKAVGYDYVIVNRDGLLLAALLPPLDGSNCDPETKRFIRPALAHMKGAGMYQLLGTDGGIYCPRRTFPRTSLQRKWVTSAVRKDENQEKCQRVVADFLAHGMGAAEGNYALAGPKVQAFNGKCITKALFGDPVEWPSDDQLLNDETVDEAIDRLQNKCGRAFQARGRPSAERRAADPVAPASHEGAARCVRARPRISKQRHSGAARAREPCCSAAHASGGSSARDLPPSRRSHCGAPSAREACRSAARASGGSGARDAPPSRQRARGAARARDAPCNAARASGGAEGARHDAATPPAAERAEGVLASVSEEDASTAEHRRIRETEPGPRAAVGDSAGARGFTRQDADDGTASPNPPWATGSSSCAASPLRLAETGRCGALLGGAMPDAIAEGPLAKARGSAGPGAAAEEHVVPSDSGDDDAPRYIERFTAPAPPRCPGAQRPPSLREAERKLEQLLDEADGIPPIGANKRGRGEPEDDARKRQRAADVSEGAPASAGEQKPLTVCREDQEVLWKYTAGQRNGKYGSLLDCEMICLVSECRTIYGYDTTMHPEKPVQLMTMSKGKSEEDQAKNFYRQFLQLAEGSTD</sequence>
<keyword evidence="3" id="KW-1185">Reference proteome</keyword>
<proteinExistence type="predicted"/>
<feature type="compositionally biased region" description="Low complexity" evidence="1">
    <location>
        <begin position="502"/>
        <end position="512"/>
    </location>
</feature>
<accession>A0ABN9YFC9</accession>